<name>A0ABZ0I6F9_9GAMM</name>
<evidence type="ECO:0000256" key="1">
    <source>
        <dbReference type="SAM" id="SignalP"/>
    </source>
</evidence>
<feature type="chain" id="PRO_5046527495" evidence="1">
    <location>
        <begin position="23"/>
        <end position="259"/>
    </location>
</feature>
<dbReference type="EMBL" id="CP136864">
    <property type="protein sequence ID" value="WOJ94841.1"/>
    <property type="molecule type" value="Genomic_DNA"/>
</dbReference>
<dbReference type="RefSeq" id="WP_407349475.1">
    <property type="nucleotide sequence ID" value="NZ_CP136864.1"/>
</dbReference>
<gene>
    <name evidence="2" type="ORF">R0135_06640</name>
</gene>
<reference evidence="2 3" key="1">
    <citation type="submission" date="2023-10" db="EMBL/GenBank/DDBJ databases">
        <title>Two novel species belonging to the OM43/NOR5 clade.</title>
        <authorList>
            <person name="Park M."/>
        </authorList>
    </citation>
    <scope>NUCLEOTIDE SEQUENCE [LARGE SCALE GENOMIC DNA]</scope>
    <source>
        <strain evidence="2 3">IMCC43200</strain>
    </source>
</reference>
<evidence type="ECO:0000313" key="3">
    <source>
        <dbReference type="Proteomes" id="UP001626537"/>
    </source>
</evidence>
<proteinExistence type="predicted"/>
<dbReference type="Pfam" id="PF13899">
    <property type="entry name" value="Thioredoxin_7"/>
    <property type="match status" value="1"/>
</dbReference>
<dbReference type="SUPFAM" id="SSF52833">
    <property type="entry name" value="Thioredoxin-like"/>
    <property type="match status" value="1"/>
</dbReference>
<accession>A0ABZ0I6F9</accession>
<dbReference type="Proteomes" id="UP001626537">
    <property type="component" value="Chromosome"/>
</dbReference>
<organism evidence="2 3">
    <name type="scientific">Congregibacter variabilis</name>
    <dbReference type="NCBI Taxonomy" id="3081200"/>
    <lineage>
        <taxon>Bacteria</taxon>
        <taxon>Pseudomonadati</taxon>
        <taxon>Pseudomonadota</taxon>
        <taxon>Gammaproteobacteria</taxon>
        <taxon>Cellvibrionales</taxon>
        <taxon>Halieaceae</taxon>
        <taxon>Congregibacter</taxon>
    </lineage>
</organism>
<keyword evidence="1" id="KW-0732">Signal</keyword>
<feature type="signal peptide" evidence="1">
    <location>
        <begin position="1"/>
        <end position="22"/>
    </location>
</feature>
<dbReference type="Gene3D" id="3.40.30.10">
    <property type="entry name" value="Glutaredoxin"/>
    <property type="match status" value="1"/>
</dbReference>
<keyword evidence="3" id="KW-1185">Reference proteome</keyword>
<evidence type="ECO:0000313" key="2">
    <source>
        <dbReference type="EMBL" id="WOJ94841.1"/>
    </source>
</evidence>
<dbReference type="InterPro" id="IPR036249">
    <property type="entry name" value="Thioredoxin-like_sf"/>
</dbReference>
<sequence>MRSLFTYSLKLLCLVAATMAYATETAELSNPSAYVDSPDPMLDVQRALDRAKSSGKLLLLVMGAQWCHDSTGLVEKFAAPEVASVLANHYETVFVDVGYFKDLRQITRRFDQPHYFATPTVMIVNANTERLINAKDMHIWGSADSVPTQQYLDYFSVYANNPSPQYVPLPDSQASVVSAFEQQNSQRLQEAYEVLVPGMKLEDRTGKAAKEFLKQWGEVRQYRTSLQQDIFRLRRQVQEAPDESLTLPQYEAFSWEQSP</sequence>
<protein>
    <submittedName>
        <fullName evidence="2">Thioredoxin family protein</fullName>
    </submittedName>
</protein>